<evidence type="ECO:0008006" key="5">
    <source>
        <dbReference type="Google" id="ProtNLM"/>
    </source>
</evidence>
<keyword evidence="3" id="KW-1185">Reference proteome</keyword>
<keyword evidence="2" id="KW-0812">Transmembrane</keyword>
<evidence type="ECO:0000313" key="3">
    <source>
        <dbReference type="Proteomes" id="UP000504637"/>
    </source>
</evidence>
<protein>
    <recommendedName>
        <fullName evidence="5">Transmembrane protein 135 N-terminal domain-containing protein</fullName>
    </recommendedName>
</protein>
<dbReference type="Proteomes" id="UP000504637">
    <property type="component" value="Unplaced"/>
</dbReference>
<keyword evidence="2" id="KW-1133">Transmembrane helix</keyword>
<dbReference type="OrthoDB" id="291792at2759"/>
<feature type="transmembrane region" description="Helical" evidence="2">
    <location>
        <begin position="416"/>
        <end position="436"/>
    </location>
</feature>
<dbReference type="AlphaFoldDB" id="A0A6J3M984"/>
<organism evidence="4">
    <name type="scientific">Dissoconium aciculare CBS 342.82</name>
    <dbReference type="NCBI Taxonomy" id="1314786"/>
    <lineage>
        <taxon>Eukaryota</taxon>
        <taxon>Fungi</taxon>
        <taxon>Dikarya</taxon>
        <taxon>Ascomycota</taxon>
        <taxon>Pezizomycotina</taxon>
        <taxon>Dothideomycetes</taxon>
        <taxon>Dothideomycetidae</taxon>
        <taxon>Mycosphaerellales</taxon>
        <taxon>Dissoconiaceae</taxon>
        <taxon>Dissoconium</taxon>
    </lineage>
</organism>
<reference evidence="4" key="1">
    <citation type="submission" date="2020-01" db="EMBL/GenBank/DDBJ databases">
        <authorList>
            <consortium name="DOE Joint Genome Institute"/>
            <person name="Haridas S."/>
            <person name="Albert R."/>
            <person name="Binder M."/>
            <person name="Bloem J."/>
            <person name="Labutti K."/>
            <person name="Salamov A."/>
            <person name="Andreopoulos B."/>
            <person name="Baker S.E."/>
            <person name="Barry K."/>
            <person name="Bills G."/>
            <person name="Bluhm B.H."/>
            <person name="Cannon C."/>
            <person name="Castanera R."/>
            <person name="Culley D.E."/>
            <person name="Daum C."/>
            <person name="Ezra D."/>
            <person name="Gonzalez J.B."/>
            <person name="Henrissat B."/>
            <person name="Kuo A."/>
            <person name="Liang C."/>
            <person name="Lipzen A."/>
            <person name="Lutzoni F."/>
            <person name="Magnuson J."/>
            <person name="Mondo S."/>
            <person name="Nolan M."/>
            <person name="Ohm R."/>
            <person name="Pangilinan J."/>
            <person name="Park H.-J."/>
            <person name="Ramirez L."/>
            <person name="Alfaro M."/>
            <person name="Sun H."/>
            <person name="Tritt A."/>
            <person name="Yoshinaga Y."/>
            <person name="Zwiers L.-H."/>
            <person name="Turgeon B.G."/>
            <person name="Goodwin S.B."/>
            <person name="Spatafora J.W."/>
            <person name="Crous P.W."/>
            <person name="Grigoriev I.V."/>
        </authorList>
    </citation>
    <scope>NUCLEOTIDE SEQUENCE</scope>
    <source>
        <strain evidence="4">CBS 342.82</strain>
    </source>
</reference>
<evidence type="ECO:0000313" key="4">
    <source>
        <dbReference type="RefSeq" id="XP_033461459.1"/>
    </source>
</evidence>
<keyword evidence="2" id="KW-0472">Membrane</keyword>
<feature type="region of interest" description="Disordered" evidence="1">
    <location>
        <begin position="543"/>
        <end position="568"/>
    </location>
</feature>
<dbReference type="PANTHER" id="PTHR12459">
    <property type="entry name" value="TRANSMEMBRANE PROTEIN 135-RELATED"/>
    <property type="match status" value="1"/>
</dbReference>
<feature type="transmembrane region" description="Helical" evidence="2">
    <location>
        <begin position="448"/>
        <end position="465"/>
    </location>
</feature>
<dbReference type="GeneID" id="54358910"/>
<sequence length="568" mass="62147">MSSSGKSTSSAGSRRPLDPITRTALRYTISPREYELLHQYLISRAPKQLQQRTPNPPRYEKITESRTEGGEYNANAMRTSLRVFITIFLGFKSWEGVKKALAARKGAAPAAAVTVAGAPTSTAVAVRHPNARIALAFSSILLFHRLLFRFFKRLRASLLEANAEPFRKRNPGVTRALTSPYTPAIGASLAGFLLGVSPSDQLRLTIVIYILSRSLEFGYNALADGGYLWSEESGRPWWFGSWLIMPFACGQLLHAFVFDRDCFPESYGRFILARSPEYIQLRPAGFPKDGAWPGTFDIVDALADCAKLKWPAFVSPILFPSLKETLPALAVAPALHKVKPIIAPAFPGATHLSCALLHPHDPSCARTYLRYWIAAFPSVAKFFTIVYGAFALLAYKSLLKTPGPFLNKLSARILRMTVFITGSIGTSWASICLFNNYLPRNTLPTQRFFLGGFLGGLWAFVASNGERSTFLYSARTTIESTYRVGKKHGWWTGVPNGDVLVFVAALALTSAVHEARPTAVNSGVFRKLLSSMNGEGWVDRAAAPAPEKKAVEGSDDASAAVGKGEKQA</sequence>
<gene>
    <name evidence="4" type="ORF">K489DRAFT_315743</name>
</gene>
<dbReference type="InterPro" id="IPR026749">
    <property type="entry name" value="Tmem135"/>
</dbReference>
<proteinExistence type="predicted"/>
<reference evidence="4" key="3">
    <citation type="submission" date="2025-08" db="UniProtKB">
        <authorList>
            <consortium name="RefSeq"/>
        </authorList>
    </citation>
    <scope>IDENTIFICATION</scope>
    <source>
        <strain evidence="4">CBS 342.82</strain>
    </source>
</reference>
<dbReference type="PANTHER" id="PTHR12459:SF19">
    <property type="entry name" value="TRANSMEMBRANE PROTEIN 135 N-TERMINAL DOMAIN-CONTAINING PROTEIN"/>
    <property type="match status" value="1"/>
</dbReference>
<name>A0A6J3M984_9PEZI</name>
<evidence type="ECO:0000256" key="1">
    <source>
        <dbReference type="SAM" id="MobiDB-lite"/>
    </source>
</evidence>
<feature type="transmembrane region" description="Helical" evidence="2">
    <location>
        <begin position="371"/>
        <end position="395"/>
    </location>
</feature>
<reference evidence="4" key="2">
    <citation type="submission" date="2020-04" db="EMBL/GenBank/DDBJ databases">
        <authorList>
            <consortium name="NCBI Genome Project"/>
        </authorList>
    </citation>
    <scope>NUCLEOTIDE SEQUENCE</scope>
    <source>
        <strain evidence="4">CBS 342.82</strain>
    </source>
</reference>
<accession>A0A6J3M984</accession>
<dbReference type="RefSeq" id="XP_033461459.1">
    <property type="nucleotide sequence ID" value="XM_033601110.1"/>
</dbReference>
<evidence type="ECO:0000256" key="2">
    <source>
        <dbReference type="SAM" id="Phobius"/>
    </source>
</evidence>